<feature type="compositionally biased region" description="Polar residues" evidence="1">
    <location>
        <begin position="1604"/>
        <end position="1614"/>
    </location>
</feature>
<proteinExistence type="predicted"/>
<feature type="region of interest" description="Disordered" evidence="1">
    <location>
        <begin position="445"/>
        <end position="464"/>
    </location>
</feature>
<protein>
    <submittedName>
        <fullName evidence="2">Uncharacterized protein</fullName>
    </submittedName>
</protein>
<feature type="compositionally biased region" description="Low complexity" evidence="1">
    <location>
        <begin position="1805"/>
        <end position="1830"/>
    </location>
</feature>
<feature type="compositionally biased region" description="Polar residues" evidence="1">
    <location>
        <begin position="544"/>
        <end position="556"/>
    </location>
</feature>
<feature type="compositionally biased region" description="Polar residues" evidence="1">
    <location>
        <begin position="199"/>
        <end position="219"/>
    </location>
</feature>
<feature type="region of interest" description="Disordered" evidence="1">
    <location>
        <begin position="65"/>
        <end position="84"/>
    </location>
</feature>
<feature type="compositionally biased region" description="Basic and acidic residues" evidence="1">
    <location>
        <begin position="448"/>
        <end position="464"/>
    </location>
</feature>
<feature type="region of interest" description="Disordered" evidence="1">
    <location>
        <begin position="1020"/>
        <end position="1039"/>
    </location>
</feature>
<feature type="region of interest" description="Disordered" evidence="1">
    <location>
        <begin position="1241"/>
        <end position="1616"/>
    </location>
</feature>
<feature type="compositionally biased region" description="Polar residues" evidence="1">
    <location>
        <begin position="1241"/>
        <end position="1251"/>
    </location>
</feature>
<feature type="compositionally biased region" description="Polar residues" evidence="1">
    <location>
        <begin position="1022"/>
        <end position="1037"/>
    </location>
</feature>
<feature type="compositionally biased region" description="Polar residues" evidence="1">
    <location>
        <begin position="1263"/>
        <end position="1278"/>
    </location>
</feature>
<gene>
    <name evidence="2" type="ORF">BDQ12DRAFT_734312</name>
</gene>
<feature type="compositionally biased region" description="Basic and acidic residues" evidence="1">
    <location>
        <begin position="1469"/>
        <end position="1486"/>
    </location>
</feature>
<feature type="compositionally biased region" description="Basic and acidic residues" evidence="1">
    <location>
        <begin position="1413"/>
        <end position="1430"/>
    </location>
</feature>
<feature type="region of interest" description="Disordered" evidence="1">
    <location>
        <begin position="906"/>
        <end position="928"/>
    </location>
</feature>
<feature type="compositionally biased region" description="Basic and acidic residues" evidence="1">
    <location>
        <begin position="1356"/>
        <end position="1372"/>
    </location>
</feature>
<feature type="compositionally biased region" description="Polar residues" evidence="1">
    <location>
        <begin position="304"/>
        <end position="317"/>
    </location>
</feature>
<feature type="compositionally biased region" description="Basic and acidic residues" evidence="1">
    <location>
        <begin position="488"/>
        <end position="517"/>
    </location>
</feature>
<feature type="compositionally biased region" description="Basic and acidic residues" evidence="1">
    <location>
        <begin position="171"/>
        <end position="180"/>
    </location>
</feature>
<feature type="compositionally biased region" description="Polar residues" evidence="1">
    <location>
        <begin position="418"/>
        <end position="430"/>
    </location>
</feature>
<dbReference type="Proteomes" id="UP000308652">
    <property type="component" value="Unassembled WGS sequence"/>
</dbReference>
<feature type="region of interest" description="Disordered" evidence="1">
    <location>
        <begin position="1194"/>
        <end position="1218"/>
    </location>
</feature>
<feature type="region of interest" description="Disordered" evidence="1">
    <location>
        <begin position="121"/>
        <end position="255"/>
    </location>
</feature>
<feature type="compositionally biased region" description="Polar residues" evidence="1">
    <location>
        <begin position="1487"/>
        <end position="1502"/>
    </location>
</feature>
<reference evidence="2 3" key="1">
    <citation type="journal article" date="2019" name="Nat. Ecol. Evol.">
        <title>Megaphylogeny resolves global patterns of mushroom evolution.</title>
        <authorList>
            <person name="Varga T."/>
            <person name="Krizsan K."/>
            <person name="Foldi C."/>
            <person name="Dima B."/>
            <person name="Sanchez-Garcia M."/>
            <person name="Sanchez-Ramirez S."/>
            <person name="Szollosi G.J."/>
            <person name="Szarkandi J.G."/>
            <person name="Papp V."/>
            <person name="Albert L."/>
            <person name="Andreopoulos W."/>
            <person name="Angelini C."/>
            <person name="Antonin V."/>
            <person name="Barry K.W."/>
            <person name="Bougher N.L."/>
            <person name="Buchanan P."/>
            <person name="Buyck B."/>
            <person name="Bense V."/>
            <person name="Catcheside P."/>
            <person name="Chovatia M."/>
            <person name="Cooper J."/>
            <person name="Damon W."/>
            <person name="Desjardin D."/>
            <person name="Finy P."/>
            <person name="Geml J."/>
            <person name="Haridas S."/>
            <person name="Hughes K."/>
            <person name="Justo A."/>
            <person name="Karasinski D."/>
            <person name="Kautmanova I."/>
            <person name="Kiss B."/>
            <person name="Kocsube S."/>
            <person name="Kotiranta H."/>
            <person name="LaButti K.M."/>
            <person name="Lechner B.E."/>
            <person name="Liimatainen K."/>
            <person name="Lipzen A."/>
            <person name="Lukacs Z."/>
            <person name="Mihaltcheva S."/>
            <person name="Morgado L.N."/>
            <person name="Niskanen T."/>
            <person name="Noordeloos M.E."/>
            <person name="Ohm R.A."/>
            <person name="Ortiz-Santana B."/>
            <person name="Ovrebo C."/>
            <person name="Racz N."/>
            <person name="Riley R."/>
            <person name="Savchenko A."/>
            <person name="Shiryaev A."/>
            <person name="Soop K."/>
            <person name="Spirin V."/>
            <person name="Szebenyi C."/>
            <person name="Tomsovsky M."/>
            <person name="Tulloss R.E."/>
            <person name="Uehling J."/>
            <person name="Grigoriev I.V."/>
            <person name="Vagvolgyi C."/>
            <person name="Papp T."/>
            <person name="Martin F.M."/>
            <person name="Miettinen O."/>
            <person name="Hibbett D.S."/>
            <person name="Nagy L.G."/>
        </authorList>
    </citation>
    <scope>NUCLEOTIDE SEQUENCE [LARGE SCALE GENOMIC DNA]</scope>
    <source>
        <strain evidence="2 3">CBS 166.37</strain>
    </source>
</reference>
<feature type="region of interest" description="Disordered" evidence="1">
    <location>
        <begin position="302"/>
        <end position="357"/>
    </location>
</feature>
<evidence type="ECO:0000256" key="1">
    <source>
        <dbReference type="SAM" id="MobiDB-lite"/>
    </source>
</evidence>
<feature type="region of interest" description="Disordered" evidence="1">
    <location>
        <begin position="396"/>
        <end position="438"/>
    </location>
</feature>
<evidence type="ECO:0000313" key="2">
    <source>
        <dbReference type="EMBL" id="TFK40315.1"/>
    </source>
</evidence>
<feature type="compositionally biased region" description="Polar residues" evidence="1">
    <location>
        <begin position="1526"/>
        <end position="1541"/>
    </location>
</feature>
<feature type="region of interest" description="Disordered" evidence="1">
    <location>
        <begin position="1747"/>
        <end position="1849"/>
    </location>
</feature>
<feature type="region of interest" description="Disordered" evidence="1">
    <location>
        <begin position="1644"/>
        <end position="1730"/>
    </location>
</feature>
<sequence length="1849" mass="195342">MAAPQGDVVIDSFPSLAPITEDELAGALGLKDVSSEESAQKEIYQDISNQSSLKAESAVFASAAKETDAESLPPKTISLQDTEPIAESPAVVASEEENRLKDVPKFNGMLALESTLVLAESKATDDAIAPSTEEHVTSTSMGAEVSGAAELSEVESNDNTGNAGSIIDVIPKNEDVKEESTSTTETPAGNVTVPDASSGFVTDSEVTSNEKVTPETSTKGVEPEQETEAPVAIDSKHETSAKQDSLAEPTSIEEAEPEVALATMNVEDASAVTSLETVLTSDHTTVDGATDINPTPIKAHILESQPSPETDITQTEEFSALIPNPATTETEATPTEVPAAVSEGKTGIPSKEEPVDKEAPIVNSLPESTAQIKATAAPIELVVADAPAEVEVSAIEEQPTVSSEEVKPIEDDVPLLDSTPNEVEADTTSAVKDASVAEEPVEALVEPVLHEKEGTPTNDHVKPIEETSANEAFISAEEIVTHAELVVSDEKEQESELKEVTPVEEVHVDKQDTHVDEETLEPAGIVVESVQASEDPASDKGDSTALNEGDTPTEQITIPAEGVHVQKSEEPEVAIPVEESVAVPNEEPTTSEQSIAPVGDKPIKEPIFVDEAVPTAEEDVSSNQDSVLVVEVAGVAADAPVEDDTSPAENDISLVSVASIPQESNQEDTQSAEDNVAPVVVENFAPIETEATGHAEPDVASLEATPAEDTTLLDEDASPDVEIIEPIGTEVTPLDVPVEESVASVELAVDPIAEAVVPIETEAAPFQEGAVAIEGEAIPVETAASAEENVAAVEETVVAAEEVVSAEEVSSIEKERATVVAEDVSPAEAEVIPLEKCTEDVVPSTEETLPLEEVTPIAEDVAPIEEVQAQEEADSIESAPAANAPVHNTVEIPRDIVITDVDNKVSTENETTQVPEPSNPTEIERPRSPWAPSFQVTTVGRGLSPANEIDEPEYVAAGDVATMDAVAEEQPNVRQEAPTVPDISMPVEEVTESAPSTAIQPTEDLESAVLDTTLVPPRPWTPSYSIHSQGSPLQHTTGLGEELPVPLEQIDVQDAATELDEMEFAENTELPAATEKGSSAVEDVQLTTEVIPMDVAPLDETNEVVAAVLTAVEDTPSNDGVAAEGSSPSVPLIIEEDTKAEEHNEAPSNVEPEIPGIVEPEIPSIVEPEIPSIVESEIEAPPTVLLEPLDELSSLEVEPHSEERASPTSWIPSYSVSNQGSPLPKAIELVEDINVTALSESDAVSNHTSEQQEAEPHSEERASPTSWVPSYSVSNQGSPLPKTKELVEEVNAIAPSEPDAVSDHTSEQQEAESHSERASPTSWVPSYSVSNQGSPLPKTKELVEVNAIAPSELDAISDHTSEQQESEPHSEEQTSSTSWIPSYSVSNQGSPLPKTKELVEDVNATVPSEPDAVSDHASEQQAEPHSEERASSTSWVPSYSVSNQGSPLPKTKELVEDVNATVPSEPDAVSDHASEQQAEPHSEERASPTSWVPSYSVSNQGSPLPKTKELVEDVSATALSEPDTVSGHTLEQQEIETSINTVAAEPEASDPTEDVPTEEVHSQEEPSSGVATPIVVIIDETGHEDQSHNSVTAEASEGRPKSPWTPSYSVSRQGLDSPLEEAEIDNLKPLSTRTPDVAFVSDIEASVSDSTEEGSTAVEGEARPTMQTSEESDKPPKVDVTPEVAVATTAEVITATMESESTDVTEESTPGANVMGDKTPTNKPEEFPTIEDSDALIAAISRLVVEEPADSDNSEVQTGPDFPSARKRLESTTSSRFFPGGWFSSTPKVADETRPSLEVAQGEFSSSKPTSPVDDVSDSVSDSTTGTASTESVEEPEEKHAKGRWCVIM</sequence>
<feature type="compositionally biased region" description="Low complexity" evidence="1">
    <location>
        <begin position="325"/>
        <end position="341"/>
    </location>
</feature>
<dbReference type="EMBL" id="ML213597">
    <property type="protein sequence ID" value="TFK40315.1"/>
    <property type="molecule type" value="Genomic_DNA"/>
</dbReference>
<feature type="region of interest" description="Disordered" evidence="1">
    <location>
        <begin position="488"/>
        <end position="603"/>
    </location>
</feature>
<organism evidence="2 3">
    <name type="scientific">Crucibulum laeve</name>
    <dbReference type="NCBI Taxonomy" id="68775"/>
    <lineage>
        <taxon>Eukaryota</taxon>
        <taxon>Fungi</taxon>
        <taxon>Dikarya</taxon>
        <taxon>Basidiomycota</taxon>
        <taxon>Agaricomycotina</taxon>
        <taxon>Agaricomycetes</taxon>
        <taxon>Agaricomycetidae</taxon>
        <taxon>Agaricales</taxon>
        <taxon>Agaricineae</taxon>
        <taxon>Nidulariaceae</taxon>
        <taxon>Crucibulum</taxon>
    </lineage>
</organism>
<name>A0A5C3M6P1_9AGAR</name>
<accession>A0A5C3M6P1</accession>
<feature type="compositionally biased region" description="Acidic residues" evidence="1">
    <location>
        <begin position="1547"/>
        <end position="1557"/>
    </location>
</feature>
<feature type="compositionally biased region" description="Low complexity" evidence="1">
    <location>
        <begin position="1431"/>
        <end position="1442"/>
    </location>
</feature>
<feature type="compositionally biased region" description="Polar residues" evidence="1">
    <location>
        <begin position="1318"/>
        <end position="1334"/>
    </location>
</feature>
<evidence type="ECO:0000313" key="3">
    <source>
        <dbReference type="Proteomes" id="UP000308652"/>
    </source>
</evidence>
<feature type="compositionally biased region" description="Polar residues" evidence="1">
    <location>
        <begin position="1206"/>
        <end position="1218"/>
    </location>
</feature>
<feature type="compositionally biased region" description="Polar residues" evidence="1">
    <location>
        <begin position="908"/>
        <end position="921"/>
    </location>
</feature>
<feature type="compositionally biased region" description="Polar residues" evidence="1">
    <location>
        <begin position="1379"/>
        <end position="1390"/>
    </location>
</feature>
<dbReference type="OrthoDB" id="2804751at2759"/>
<feature type="compositionally biased region" description="Basic and acidic residues" evidence="1">
    <location>
        <begin position="1301"/>
        <end position="1317"/>
    </location>
</feature>
<feature type="region of interest" description="Disordered" evidence="1">
    <location>
        <begin position="689"/>
        <end position="718"/>
    </location>
</feature>
<feature type="compositionally biased region" description="Low complexity" evidence="1">
    <location>
        <begin position="1678"/>
        <end position="1699"/>
    </location>
</feature>
<keyword evidence="3" id="KW-1185">Reference proteome</keyword>